<keyword evidence="3" id="KW-1185">Reference proteome</keyword>
<accession>A0A0W0ZA06</accession>
<sequence>MGIDGGLFDRIVHWETVLMNKKGTLEFLADLISDDFLEINYKGQQIYKPDVIPWLEMADLHEWVGSQFKGQLLSPDLFLLTYLSQLQLTPDSKKTVRSSLWRNEGNKWRLVFHQETRL</sequence>
<dbReference type="eggNOG" id="COG4994">
    <property type="taxonomic scope" value="Bacteria"/>
</dbReference>
<gene>
    <name evidence="2" type="ORF">Lsha_0161</name>
</gene>
<dbReference type="STRING" id="1122169.Lsha_0161"/>
<dbReference type="InterPro" id="IPR032710">
    <property type="entry name" value="NTF2-like_dom_sf"/>
</dbReference>
<dbReference type="InterPro" id="IPR027843">
    <property type="entry name" value="DUF4440"/>
</dbReference>
<evidence type="ECO:0000259" key="1">
    <source>
        <dbReference type="Pfam" id="PF14534"/>
    </source>
</evidence>
<dbReference type="Proteomes" id="UP000054600">
    <property type="component" value="Unassembled WGS sequence"/>
</dbReference>
<feature type="domain" description="DUF4440" evidence="1">
    <location>
        <begin position="22"/>
        <end position="110"/>
    </location>
</feature>
<dbReference type="SUPFAM" id="SSF54427">
    <property type="entry name" value="NTF2-like"/>
    <property type="match status" value="1"/>
</dbReference>
<dbReference type="AlphaFoldDB" id="A0A0W0ZA06"/>
<dbReference type="OrthoDB" id="121974at2"/>
<evidence type="ECO:0000313" key="2">
    <source>
        <dbReference type="EMBL" id="KTD65954.1"/>
    </source>
</evidence>
<dbReference type="PATRIC" id="fig|1122169.6.peg.178"/>
<reference evidence="2 3" key="1">
    <citation type="submission" date="2015-11" db="EMBL/GenBank/DDBJ databases">
        <title>Genomic analysis of 38 Legionella species identifies large and diverse effector repertoires.</title>
        <authorList>
            <person name="Burstein D."/>
            <person name="Amaro F."/>
            <person name="Zusman T."/>
            <person name="Lifshitz Z."/>
            <person name="Cohen O."/>
            <person name="Gilbert J.A."/>
            <person name="Pupko T."/>
            <person name="Shuman H.A."/>
            <person name="Segal G."/>
        </authorList>
    </citation>
    <scope>NUCLEOTIDE SEQUENCE [LARGE SCALE GENOMIC DNA]</scope>
    <source>
        <strain evidence="2 3">ATCC 49655</strain>
    </source>
</reference>
<proteinExistence type="predicted"/>
<dbReference type="Pfam" id="PF14534">
    <property type="entry name" value="DUF4440"/>
    <property type="match status" value="1"/>
</dbReference>
<dbReference type="Gene3D" id="3.10.450.50">
    <property type="match status" value="1"/>
</dbReference>
<name>A0A0W0ZA06_9GAMM</name>
<dbReference type="RefSeq" id="WP_018577249.1">
    <property type="nucleotide sequence ID" value="NZ_KB892397.1"/>
</dbReference>
<comment type="caution">
    <text evidence="2">The sequence shown here is derived from an EMBL/GenBank/DDBJ whole genome shotgun (WGS) entry which is preliminary data.</text>
</comment>
<organism evidence="2 3">
    <name type="scientific">Legionella shakespearei DSM 23087</name>
    <dbReference type="NCBI Taxonomy" id="1122169"/>
    <lineage>
        <taxon>Bacteria</taxon>
        <taxon>Pseudomonadati</taxon>
        <taxon>Pseudomonadota</taxon>
        <taxon>Gammaproteobacteria</taxon>
        <taxon>Legionellales</taxon>
        <taxon>Legionellaceae</taxon>
        <taxon>Legionella</taxon>
    </lineage>
</organism>
<evidence type="ECO:0000313" key="3">
    <source>
        <dbReference type="Proteomes" id="UP000054600"/>
    </source>
</evidence>
<dbReference type="EMBL" id="LNYW01000008">
    <property type="protein sequence ID" value="KTD65954.1"/>
    <property type="molecule type" value="Genomic_DNA"/>
</dbReference>
<protein>
    <recommendedName>
        <fullName evidence="1">DUF4440 domain-containing protein</fullName>
    </recommendedName>
</protein>